<protein>
    <submittedName>
        <fullName evidence="11">CysZ protein</fullName>
    </submittedName>
</protein>
<dbReference type="Proteomes" id="UP000199409">
    <property type="component" value="Unassembled WGS sequence"/>
</dbReference>
<dbReference type="InterPro" id="IPR059112">
    <property type="entry name" value="CysZ/EI24"/>
</dbReference>
<dbReference type="RefSeq" id="WP_092350877.1">
    <property type="nucleotide sequence ID" value="NZ_FNQN01000014.1"/>
</dbReference>
<dbReference type="GO" id="GO:0000103">
    <property type="term" value="P:sulfate assimilation"/>
    <property type="evidence" value="ECO:0007669"/>
    <property type="project" value="TreeGrafter"/>
</dbReference>
<evidence type="ECO:0000256" key="2">
    <source>
        <dbReference type="ARBA" id="ARBA00022448"/>
    </source>
</evidence>
<dbReference type="PANTHER" id="PTHR37468">
    <property type="entry name" value="SULFATE TRANSPORTER CYSZ"/>
    <property type="match status" value="1"/>
</dbReference>
<keyword evidence="6 10" id="KW-0812">Transmembrane</keyword>
<evidence type="ECO:0000313" key="12">
    <source>
        <dbReference type="Proteomes" id="UP000199409"/>
    </source>
</evidence>
<keyword evidence="8" id="KW-0764">Sulfate transport</keyword>
<sequence>MNAAASVIVKPIAGFTRGFSYPLRAFKFFRRKPSLLKYLAIPFFVNLLVFTVTVYFGLDFFQGLLEAYAPSTDVWYGIFLYYLAWTFGLLMTIVVVFFSFTVIGNLIASPFNELLSERTEGVIIGVHDDTPFSLGRFLKESKDAMLVEMKKMLVLVLCMVLLFGINFIPVIGSVLYAILAPAFTLFFLAVEYMAFVLMRKQLSFAEQRRYIFRHPVLMLGYACGVFCMLAIPFIQFFCIPLAVVGATLLWCDFPPDDAPV</sequence>
<feature type="transmembrane region" description="Helical" evidence="10">
    <location>
        <begin position="78"/>
        <end position="108"/>
    </location>
</feature>
<keyword evidence="9 10" id="KW-0472">Membrane</keyword>
<keyword evidence="7 10" id="KW-1133">Transmembrane helix</keyword>
<keyword evidence="2" id="KW-0813">Transport</keyword>
<evidence type="ECO:0000313" key="11">
    <source>
        <dbReference type="EMBL" id="SEA81976.1"/>
    </source>
</evidence>
<keyword evidence="4" id="KW-0997">Cell inner membrane</keyword>
<accession>A0A1H4EAL3</accession>
<evidence type="ECO:0000256" key="1">
    <source>
        <dbReference type="ARBA" id="ARBA00004141"/>
    </source>
</evidence>
<evidence type="ECO:0000256" key="4">
    <source>
        <dbReference type="ARBA" id="ARBA00022519"/>
    </source>
</evidence>
<feature type="transmembrane region" description="Helical" evidence="10">
    <location>
        <begin position="178"/>
        <end position="198"/>
    </location>
</feature>
<organism evidence="11 12">
    <name type="scientific">Desulfuromusa kysingii</name>
    <dbReference type="NCBI Taxonomy" id="37625"/>
    <lineage>
        <taxon>Bacteria</taxon>
        <taxon>Pseudomonadati</taxon>
        <taxon>Thermodesulfobacteriota</taxon>
        <taxon>Desulfuromonadia</taxon>
        <taxon>Desulfuromonadales</taxon>
        <taxon>Geopsychrobacteraceae</taxon>
        <taxon>Desulfuromusa</taxon>
    </lineage>
</organism>
<dbReference type="GO" id="GO:0005886">
    <property type="term" value="C:plasma membrane"/>
    <property type="evidence" value="ECO:0007669"/>
    <property type="project" value="TreeGrafter"/>
</dbReference>
<evidence type="ECO:0000256" key="7">
    <source>
        <dbReference type="ARBA" id="ARBA00022989"/>
    </source>
</evidence>
<name>A0A1H4EAL3_9BACT</name>
<dbReference type="EMBL" id="FNQN01000014">
    <property type="protein sequence ID" value="SEA81976.1"/>
    <property type="molecule type" value="Genomic_DNA"/>
</dbReference>
<evidence type="ECO:0000256" key="10">
    <source>
        <dbReference type="SAM" id="Phobius"/>
    </source>
</evidence>
<comment type="subcellular location">
    <subcellularLocation>
        <location evidence="1">Membrane</location>
        <topology evidence="1">Multi-pass membrane protein</topology>
    </subcellularLocation>
</comment>
<dbReference type="GO" id="GO:0009675">
    <property type="term" value="F:high-affinity sulfate:proton symporter activity"/>
    <property type="evidence" value="ECO:0007669"/>
    <property type="project" value="TreeGrafter"/>
</dbReference>
<dbReference type="InterPro" id="IPR050480">
    <property type="entry name" value="CysZ-like"/>
</dbReference>
<evidence type="ECO:0000256" key="5">
    <source>
        <dbReference type="ARBA" id="ARBA00022605"/>
    </source>
</evidence>
<evidence type="ECO:0000256" key="3">
    <source>
        <dbReference type="ARBA" id="ARBA00022475"/>
    </source>
</evidence>
<gene>
    <name evidence="11" type="ORF">SAMN05660420_03299</name>
</gene>
<dbReference type="OrthoDB" id="5401552at2"/>
<dbReference type="AlphaFoldDB" id="A0A1H4EAL3"/>
<feature type="transmembrane region" description="Helical" evidence="10">
    <location>
        <begin position="35"/>
        <end position="58"/>
    </location>
</feature>
<evidence type="ECO:0000256" key="9">
    <source>
        <dbReference type="ARBA" id="ARBA00023136"/>
    </source>
</evidence>
<dbReference type="Pfam" id="PF07264">
    <property type="entry name" value="EI24"/>
    <property type="match status" value="1"/>
</dbReference>
<keyword evidence="3" id="KW-1003">Cell membrane</keyword>
<evidence type="ECO:0000256" key="8">
    <source>
        <dbReference type="ARBA" id="ARBA00023032"/>
    </source>
</evidence>
<proteinExistence type="predicted"/>
<evidence type="ECO:0000256" key="6">
    <source>
        <dbReference type="ARBA" id="ARBA00022692"/>
    </source>
</evidence>
<keyword evidence="12" id="KW-1185">Reference proteome</keyword>
<feature type="transmembrane region" description="Helical" evidence="10">
    <location>
        <begin position="219"/>
        <end position="250"/>
    </location>
</feature>
<reference evidence="11 12" key="1">
    <citation type="submission" date="2016-10" db="EMBL/GenBank/DDBJ databases">
        <authorList>
            <person name="de Groot N.N."/>
        </authorList>
    </citation>
    <scope>NUCLEOTIDE SEQUENCE [LARGE SCALE GENOMIC DNA]</scope>
    <source>
        <strain evidence="11 12">DSM 7343</strain>
    </source>
</reference>
<dbReference type="GO" id="GO:0019344">
    <property type="term" value="P:cysteine biosynthetic process"/>
    <property type="evidence" value="ECO:0007669"/>
    <property type="project" value="TreeGrafter"/>
</dbReference>
<feature type="transmembrane region" description="Helical" evidence="10">
    <location>
        <begin position="152"/>
        <end position="172"/>
    </location>
</feature>
<dbReference type="PANTHER" id="PTHR37468:SF1">
    <property type="entry name" value="SULFATE TRANSPORTER CYSZ"/>
    <property type="match status" value="1"/>
</dbReference>
<keyword evidence="5" id="KW-0028">Amino-acid biosynthesis</keyword>
<dbReference type="STRING" id="37625.SAMN05660420_03299"/>